<evidence type="ECO:0000313" key="3">
    <source>
        <dbReference type="EMBL" id="MYL71763.1"/>
    </source>
</evidence>
<dbReference type="GeneID" id="78007906"/>
<evidence type="ECO:0000313" key="4">
    <source>
        <dbReference type="Proteomes" id="UP000450457"/>
    </source>
</evidence>
<protein>
    <recommendedName>
        <fullName evidence="5">Lipoprotein</fullName>
    </recommendedName>
</protein>
<dbReference type="PROSITE" id="PS51257">
    <property type="entry name" value="PROKAR_LIPOPROTEIN"/>
    <property type="match status" value="1"/>
</dbReference>
<dbReference type="RefSeq" id="WP_160914685.1">
    <property type="nucleotide sequence ID" value="NZ_WMFA01000004.1"/>
</dbReference>
<feature type="chain" id="PRO_5032377879" description="Lipoprotein" evidence="2">
    <location>
        <begin position="21"/>
        <end position="181"/>
    </location>
</feature>
<feature type="region of interest" description="Disordered" evidence="1">
    <location>
        <begin position="26"/>
        <end position="49"/>
    </location>
</feature>
<accession>A0A845FBP6</accession>
<name>A0A845FBP6_9BACI</name>
<proteinExistence type="predicted"/>
<dbReference type="OrthoDB" id="2858597at2"/>
<feature type="signal peptide" evidence="2">
    <location>
        <begin position="1"/>
        <end position="20"/>
    </location>
</feature>
<reference evidence="3 4" key="1">
    <citation type="submission" date="2019-11" db="EMBL/GenBank/DDBJ databases">
        <title>Genome sequences of 17 halophilic strains isolated from different environments.</title>
        <authorList>
            <person name="Furrow R.E."/>
        </authorList>
    </citation>
    <scope>NUCLEOTIDE SEQUENCE [LARGE SCALE GENOMIC DNA]</scope>
    <source>
        <strain evidence="3 4">SL-4</strain>
    </source>
</reference>
<organism evidence="3 4">
    <name type="scientific">Halobacillus litoralis</name>
    <dbReference type="NCBI Taxonomy" id="45668"/>
    <lineage>
        <taxon>Bacteria</taxon>
        <taxon>Bacillati</taxon>
        <taxon>Bacillota</taxon>
        <taxon>Bacilli</taxon>
        <taxon>Bacillales</taxon>
        <taxon>Bacillaceae</taxon>
        <taxon>Halobacillus</taxon>
    </lineage>
</organism>
<dbReference type="Proteomes" id="UP000450457">
    <property type="component" value="Unassembled WGS sequence"/>
</dbReference>
<dbReference type="AlphaFoldDB" id="A0A845FBP6"/>
<evidence type="ECO:0000256" key="1">
    <source>
        <dbReference type="SAM" id="MobiDB-lite"/>
    </source>
</evidence>
<comment type="caution">
    <text evidence="3">The sequence shown here is derived from an EMBL/GenBank/DDBJ whole genome shotgun (WGS) entry which is preliminary data.</text>
</comment>
<dbReference type="EMBL" id="WMFA01000004">
    <property type="protein sequence ID" value="MYL71763.1"/>
    <property type="molecule type" value="Genomic_DNA"/>
</dbReference>
<evidence type="ECO:0000256" key="2">
    <source>
        <dbReference type="SAM" id="SignalP"/>
    </source>
</evidence>
<evidence type="ECO:0008006" key="5">
    <source>
        <dbReference type="Google" id="ProtNLM"/>
    </source>
</evidence>
<keyword evidence="2" id="KW-0732">Signal</keyword>
<gene>
    <name evidence="3" type="ORF">GLW00_12925</name>
</gene>
<sequence>MKRILIVIATILSVLFVTSACTNSDQSSVEQEGDSSEGNEATTPSDENRERVREFLEHEFNGPSEKTEEIYREGTNAELWNYVEETYKPYFNEKGYKDITQLQKASMYIREASRSGYELNATDINIDKDEENNAYAFEVDVEYSKDGETDATTVQGRINLDEDGKFSFLRYSDRGGLLESM</sequence>